<reference evidence="1" key="1">
    <citation type="submission" date="2022-10" db="EMBL/GenBank/DDBJ databases">
        <authorList>
            <person name="Koch H."/>
        </authorList>
    </citation>
    <scope>NUCLEOTIDE SEQUENCE</scope>
    <source>
        <strain evidence="1">DNF</strain>
    </source>
</reference>
<evidence type="ECO:0000313" key="2">
    <source>
        <dbReference type="Proteomes" id="UP001179121"/>
    </source>
</evidence>
<dbReference type="PANTHER" id="PTHR43737:SF1">
    <property type="entry name" value="DUF1501 DOMAIN-CONTAINING PROTEIN"/>
    <property type="match status" value="1"/>
</dbReference>
<proteinExistence type="predicted"/>
<evidence type="ECO:0008006" key="3">
    <source>
        <dbReference type="Google" id="ProtNLM"/>
    </source>
</evidence>
<dbReference type="EMBL" id="OX365700">
    <property type="protein sequence ID" value="CAI4030795.1"/>
    <property type="molecule type" value="Genomic_DNA"/>
</dbReference>
<evidence type="ECO:0000313" key="1">
    <source>
        <dbReference type="EMBL" id="CAI4030795.1"/>
    </source>
</evidence>
<dbReference type="Proteomes" id="UP001179121">
    <property type="component" value="Chromosome"/>
</dbReference>
<gene>
    <name evidence="1" type="ORF">DNFV4_01225</name>
</gene>
<accession>A0AA86MXC2</accession>
<sequence>MNRREFLKALGAIPLVFLAPSWLQRSWAAANGADRSNREAWQRTLLLLELHGGNDGLNTVIPYGDPRYYQVRPRLAIPREQVKQLTPELGLHPALEPLMPLWEAKELAVVAGVGYDSPNRSHFRSIEIWETGSDSEQTLDEGWLARLFARHPLPESFTAEGIVLGRGEAGPLAGGHSRIVTLQDPAQFLRQAELVRPVDRLTTNRALAHILEVQREIARASGDLERRLKQAAPFSAPFPATRIGKQLEIAATLMSARVPAAVIKVTHGSFDTHAGQLNQHQRLLQELAEALTAFRASLLQEGLWDRLLVMTYSEFGRRVAENGSQGTDHGTAAPHFFMGGRVKGGLYGSQPPLADLQAGDLRHRVDYRSLYNTVIQDWWGLRSNLFGGSAFPPINCLGS</sequence>
<protein>
    <recommendedName>
        <fullName evidence="3">Twin-arginine translocation pathway signal sequence domain-containing protein</fullName>
    </recommendedName>
</protein>
<dbReference type="PANTHER" id="PTHR43737">
    <property type="entry name" value="BLL7424 PROTEIN"/>
    <property type="match status" value="1"/>
</dbReference>
<dbReference type="RefSeq" id="WP_289267766.1">
    <property type="nucleotide sequence ID" value="NZ_OX365700.1"/>
</dbReference>
<dbReference type="Pfam" id="PF07394">
    <property type="entry name" value="DUF1501"/>
    <property type="match status" value="1"/>
</dbReference>
<dbReference type="AlphaFoldDB" id="A0AA86MXC2"/>
<organism evidence="1 2">
    <name type="scientific">Nitrospira tepida</name>
    <dbReference type="NCBI Taxonomy" id="2973512"/>
    <lineage>
        <taxon>Bacteria</taxon>
        <taxon>Pseudomonadati</taxon>
        <taxon>Nitrospirota</taxon>
        <taxon>Nitrospiria</taxon>
        <taxon>Nitrospirales</taxon>
        <taxon>Nitrospiraceae</taxon>
        <taxon>Nitrospira</taxon>
    </lineage>
</organism>
<name>A0AA86MXC2_9BACT</name>
<keyword evidence="2" id="KW-1185">Reference proteome</keyword>
<dbReference type="KEGG" id="nti:DNFV4_01225"/>
<dbReference type="InterPro" id="IPR010869">
    <property type="entry name" value="DUF1501"/>
</dbReference>